<comment type="caution">
    <text evidence="2">The sequence shown here is derived from an EMBL/GenBank/DDBJ whole genome shotgun (WGS) entry which is preliminary data.</text>
</comment>
<dbReference type="PANTHER" id="PTHR33112:SF12">
    <property type="entry name" value="HETEROKARYON INCOMPATIBILITY DOMAIN-CONTAINING PROTEIN"/>
    <property type="match status" value="1"/>
</dbReference>
<dbReference type="Proteomes" id="UP001301769">
    <property type="component" value="Unassembled WGS sequence"/>
</dbReference>
<keyword evidence="3" id="KW-1185">Reference proteome</keyword>
<evidence type="ECO:0000313" key="3">
    <source>
        <dbReference type="Proteomes" id="UP001301769"/>
    </source>
</evidence>
<dbReference type="Pfam" id="PF06985">
    <property type="entry name" value="HET"/>
    <property type="match status" value="1"/>
</dbReference>
<reference evidence="2" key="1">
    <citation type="journal article" date="2023" name="Mol. Phylogenet. Evol.">
        <title>Genome-scale phylogeny and comparative genomics of the fungal order Sordariales.</title>
        <authorList>
            <person name="Hensen N."/>
            <person name="Bonometti L."/>
            <person name="Westerberg I."/>
            <person name="Brannstrom I.O."/>
            <person name="Guillou S."/>
            <person name="Cros-Aarteil S."/>
            <person name="Calhoun S."/>
            <person name="Haridas S."/>
            <person name="Kuo A."/>
            <person name="Mondo S."/>
            <person name="Pangilinan J."/>
            <person name="Riley R."/>
            <person name="LaButti K."/>
            <person name="Andreopoulos B."/>
            <person name="Lipzen A."/>
            <person name="Chen C."/>
            <person name="Yan M."/>
            <person name="Daum C."/>
            <person name="Ng V."/>
            <person name="Clum A."/>
            <person name="Steindorff A."/>
            <person name="Ohm R.A."/>
            <person name="Martin F."/>
            <person name="Silar P."/>
            <person name="Natvig D.O."/>
            <person name="Lalanne C."/>
            <person name="Gautier V."/>
            <person name="Ament-Velasquez S.L."/>
            <person name="Kruys A."/>
            <person name="Hutchinson M.I."/>
            <person name="Powell A.J."/>
            <person name="Barry K."/>
            <person name="Miller A.N."/>
            <person name="Grigoriev I.V."/>
            <person name="Debuchy R."/>
            <person name="Gladieux P."/>
            <person name="Hiltunen Thoren M."/>
            <person name="Johannesson H."/>
        </authorList>
    </citation>
    <scope>NUCLEOTIDE SEQUENCE</scope>
    <source>
        <strain evidence="2">PSN293</strain>
    </source>
</reference>
<evidence type="ECO:0000259" key="1">
    <source>
        <dbReference type="Pfam" id="PF06985"/>
    </source>
</evidence>
<dbReference type="InterPro" id="IPR010730">
    <property type="entry name" value="HET"/>
</dbReference>
<name>A0AAN6Y169_9PEZI</name>
<evidence type="ECO:0000313" key="2">
    <source>
        <dbReference type="EMBL" id="KAK4208277.1"/>
    </source>
</evidence>
<protein>
    <submittedName>
        <fullName evidence="2">Heterokaryon incompatibility protein-domain-containing protein</fullName>
    </submittedName>
</protein>
<accession>A0AAN6Y169</accession>
<organism evidence="2 3">
    <name type="scientific">Rhypophila decipiens</name>
    <dbReference type="NCBI Taxonomy" id="261697"/>
    <lineage>
        <taxon>Eukaryota</taxon>
        <taxon>Fungi</taxon>
        <taxon>Dikarya</taxon>
        <taxon>Ascomycota</taxon>
        <taxon>Pezizomycotina</taxon>
        <taxon>Sordariomycetes</taxon>
        <taxon>Sordariomycetidae</taxon>
        <taxon>Sordariales</taxon>
        <taxon>Naviculisporaceae</taxon>
        <taxon>Rhypophila</taxon>
    </lineage>
</organism>
<gene>
    <name evidence="2" type="ORF">QBC37DRAFT_486937</name>
</gene>
<dbReference type="AlphaFoldDB" id="A0AAN6Y169"/>
<dbReference type="PANTHER" id="PTHR33112">
    <property type="entry name" value="DOMAIN PROTEIN, PUTATIVE-RELATED"/>
    <property type="match status" value="1"/>
</dbReference>
<proteinExistence type="predicted"/>
<reference evidence="2" key="2">
    <citation type="submission" date="2023-05" db="EMBL/GenBank/DDBJ databases">
        <authorList>
            <consortium name="Lawrence Berkeley National Laboratory"/>
            <person name="Steindorff A."/>
            <person name="Hensen N."/>
            <person name="Bonometti L."/>
            <person name="Westerberg I."/>
            <person name="Brannstrom I.O."/>
            <person name="Guillou S."/>
            <person name="Cros-Aarteil S."/>
            <person name="Calhoun S."/>
            <person name="Haridas S."/>
            <person name="Kuo A."/>
            <person name="Mondo S."/>
            <person name="Pangilinan J."/>
            <person name="Riley R."/>
            <person name="Labutti K."/>
            <person name="Andreopoulos B."/>
            <person name="Lipzen A."/>
            <person name="Chen C."/>
            <person name="Yanf M."/>
            <person name="Daum C."/>
            <person name="Ng V."/>
            <person name="Clum A."/>
            <person name="Ohm R."/>
            <person name="Martin F."/>
            <person name="Silar P."/>
            <person name="Natvig D."/>
            <person name="Lalanne C."/>
            <person name="Gautier V."/>
            <person name="Ament-Velasquez S.L."/>
            <person name="Kruys A."/>
            <person name="Hutchinson M.I."/>
            <person name="Powell A.J."/>
            <person name="Barry K."/>
            <person name="Miller A.N."/>
            <person name="Grigoriev I.V."/>
            <person name="Debuchy R."/>
            <person name="Gladieux P."/>
            <person name="Thoren M.H."/>
            <person name="Johannesson H."/>
        </authorList>
    </citation>
    <scope>NUCLEOTIDE SEQUENCE</scope>
    <source>
        <strain evidence="2">PSN293</strain>
    </source>
</reference>
<sequence length="657" mass="74905">MCILIFHFNGTSSKVFSNRADLEKEAFAIRKAHRPEAQRILLSWRHCAAFGQIQRLASPDKPEDEGFFGRLVQSHRIDWSLLRFWIRHCSRRHAGICQDRRAKATREGLHRNMRVIDTVTRMVVPYRPELEYFALTYVWGERLMKDLTGRRMPKMNRQLVRTQSSPNGTIPLPTWLPRTINDAIEAVELLGYRVLWVDSLCIIQDDDADRHSQLLRMDAIYRNASPAIAAASGSHADCGLPGMSIPRRFQQQRGTVSDVTLSVPHPRFDELNVGNTLKWNTRAWTFQEKVLSKRLLIFTDYQLYYRCANGVWSEDTATETTRPPRSNGKTWFAWGEHKLPHDYSTRRPYSLVDFLTFGSLELAISERHGSFANYAAVTEEYTQRTLTFHRDALPAIDGVLRILDPTPVAYVAGLPRKLFHTAMLWNPKIGGTATEIPDSGAPSWSWARWSLSEGWSRLLSSLGMPRGLGELPPMRKALEISGSLLGWWASLGKGYTIGRILTKGIVADKEPDDKVVACELRRSETLVIGEMIMTMGAIRRVSRRPSLFDFVELSRGKELPFTSKLIPESLQPSTTEEVYVPGKLIQGDTDENRPATRAAGHYESRTTIDPSSEWKVVNVMLVERPDQENLAYRRGIGKVLLNEWEKLPVWKEFMVLG</sequence>
<feature type="domain" description="Heterokaryon incompatibility" evidence="1">
    <location>
        <begin position="132"/>
        <end position="288"/>
    </location>
</feature>
<dbReference type="EMBL" id="MU858250">
    <property type="protein sequence ID" value="KAK4208277.1"/>
    <property type="molecule type" value="Genomic_DNA"/>
</dbReference>